<name>A0A0N4VYK3_HAEPC</name>
<dbReference type="EMBL" id="UZAF01004717">
    <property type="protein sequence ID" value="VDO14376.1"/>
    <property type="molecule type" value="Genomic_DNA"/>
</dbReference>
<protein>
    <submittedName>
        <fullName evidence="6">Saposin B-type domain-containing protein</fullName>
    </submittedName>
</protein>
<dbReference type="PROSITE" id="PS50015">
    <property type="entry name" value="SAP_B"/>
    <property type="match status" value="1"/>
</dbReference>
<dbReference type="OMA" id="CQQFVEG"/>
<feature type="chain" id="PRO_5043123334" evidence="2">
    <location>
        <begin position="21"/>
        <end position="98"/>
    </location>
</feature>
<evidence type="ECO:0000313" key="6">
    <source>
        <dbReference type="WBParaSite" id="HPLM_0000237401-mRNA-1"/>
    </source>
</evidence>
<keyword evidence="2" id="KW-0732">Signal</keyword>
<gene>
    <name evidence="4" type="ORF">HPLM_LOCUS2371</name>
</gene>
<reference evidence="4 5" key="2">
    <citation type="submission" date="2018-11" db="EMBL/GenBank/DDBJ databases">
        <authorList>
            <consortium name="Pathogen Informatics"/>
        </authorList>
    </citation>
    <scope>NUCLEOTIDE SEQUENCE [LARGE SCALE GENOMIC DNA]</scope>
    <source>
        <strain evidence="4 5">MHpl1</strain>
    </source>
</reference>
<dbReference type="AlphaFoldDB" id="A0A0N4VYK3"/>
<keyword evidence="1" id="KW-1015">Disulfide bond</keyword>
<dbReference type="WBParaSite" id="HPLM_0000237401-mRNA-1">
    <property type="protein sequence ID" value="HPLM_0000237401-mRNA-1"/>
    <property type="gene ID" value="HPLM_0000237401"/>
</dbReference>
<dbReference type="OrthoDB" id="5798770at2759"/>
<organism evidence="6">
    <name type="scientific">Haemonchus placei</name>
    <name type="common">Barber's pole worm</name>
    <dbReference type="NCBI Taxonomy" id="6290"/>
    <lineage>
        <taxon>Eukaryota</taxon>
        <taxon>Metazoa</taxon>
        <taxon>Ecdysozoa</taxon>
        <taxon>Nematoda</taxon>
        <taxon>Chromadorea</taxon>
        <taxon>Rhabditida</taxon>
        <taxon>Rhabditina</taxon>
        <taxon>Rhabditomorpha</taxon>
        <taxon>Strongyloidea</taxon>
        <taxon>Trichostrongylidae</taxon>
        <taxon>Haemonchus</taxon>
    </lineage>
</organism>
<keyword evidence="5" id="KW-1185">Reference proteome</keyword>
<dbReference type="SUPFAM" id="SSF47862">
    <property type="entry name" value="Saposin"/>
    <property type="match status" value="1"/>
</dbReference>
<evidence type="ECO:0000256" key="2">
    <source>
        <dbReference type="SAM" id="SignalP"/>
    </source>
</evidence>
<feature type="domain" description="Saposin B-type" evidence="3">
    <location>
        <begin position="21"/>
        <end position="98"/>
    </location>
</feature>
<evidence type="ECO:0000256" key="1">
    <source>
        <dbReference type="ARBA" id="ARBA00023157"/>
    </source>
</evidence>
<dbReference type="InterPro" id="IPR008139">
    <property type="entry name" value="SaposinB_dom"/>
</dbReference>
<sequence>MIRISTICLLLCSIVTLSLGKGLECAVCQQFVTGLDKEELKEDKDLKKKAEHDCRLILDMPVIDDYCIKLVDKEFDNIAQMILNDEKPDVICKKIDMC</sequence>
<dbReference type="InterPro" id="IPR008138">
    <property type="entry name" value="SapB_2"/>
</dbReference>
<accession>A0A0N4VYK3</accession>
<feature type="signal peptide" evidence="2">
    <location>
        <begin position="1"/>
        <end position="20"/>
    </location>
</feature>
<dbReference type="Proteomes" id="UP000268014">
    <property type="component" value="Unassembled WGS sequence"/>
</dbReference>
<dbReference type="Pfam" id="PF03489">
    <property type="entry name" value="SapB_2"/>
    <property type="match status" value="1"/>
</dbReference>
<evidence type="ECO:0000313" key="4">
    <source>
        <dbReference type="EMBL" id="VDO14376.1"/>
    </source>
</evidence>
<evidence type="ECO:0000313" key="5">
    <source>
        <dbReference type="Proteomes" id="UP000268014"/>
    </source>
</evidence>
<dbReference type="Gene3D" id="1.10.225.10">
    <property type="entry name" value="Saposin-like"/>
    <property type="match status" value="1"/>
</dbReference>
<reference evidence="6" key="1">
    <citation type="submission" date="2017-02" db="UniProtKB">
        <authorList>
            <consortium name="WormBaseParasite"/>
        </authorList>
    </citation>
    <scope>IDENTIFICATION</scope>
</reference>
<evidence type="ECO:0000259" key="3">
    <source>
        <dbReference type="PROSITE" id="PS50015"/>
    </source>
</evidence>
<proteinExistence type="predicted"/>
<dbReference type="InterPro" id="IPR011001">
    <property type="entry name" value="Saposin-like"/>
</dbReference>
<dbReference type="SMART" id="SM00741">
    <property type="entry name" value="SapB"/>
    <property type="match status" value="1"/>
</dbReference>